<name>A0ACC1BER2_9ROSI</name>
<reference evidence="2" key="1">
    <citation type="journal article" date="2023" name="G3 (Bethesda)">
        <title>Genome assembly and association tests identify interacting loci associated with vigor, precocity, and sex in interspecific pistachio rootstocks.</title>
        <authorList>
            <person name="Palmer W."/>
            <person name="Jacygrad E."/>
            <person name="Sagayaradj S."/>
            <person name="Cavanaugh K."/>
            <person name="Han R."/>
            <person name="Bertier L."/>
            <person name="Beede B."/>
            <person name="Kafkas S."/>
            <person name="Golino D."/>
            <person name="Preece J."/>
            <person name="Michelmore R."/>
        </authorList>
    </citation>
    <scope>NUCLEOTIDE SEQUENCE [LARGE SCALE GENOMIC DNA]</scope>
</reference>
<gene>
    <name evidence="1" type="ORF">Patl1_28751</name>
</gene>
<dbReference type="Proteomes" id="UP001164250">
    <property type="component" value="Chromosome 5"/>
</dbReference>
<evidence type="ECO:0000313" key="2">
    <source>
        <dbReference type="Proteomes" id="UP001164250"/>
    </source>
</evidence>
<keyword evidence="2" id="KW-1185">Reference proteome</keyword>
<evidence type="ECO:0000313" key="1">
    <source>
        <dbReference type="EMBL" id="KAJ0097342.1"/>
    </source>
</evidence>
<protein>
    <submittedName>
        <fullName evidence="1">Uncharacterized protein</fullName>
    </submittedName>
</protein>
<dbReference type="EMBL" id="CM047901">
    <property type="protein sequence ID" value="KAJ0097342.1"/>
    <property type="molecule type" value="Genomic_DNA"/>
</dbReference>
<sequence>MSVLRTCSAVKPPRHSSLSSSQSVSIPLCFNIPITKIILLHNRTITSTTPNLISTRFPTHLVKMAESSPPVMSPFGSSSVDPAYCEIIVVRHGETAWNVDGRIQGHLDVLLNEVGREQAVAVADRLAKEFKISVVYSSDLKRALETAQTIAKACGGLEVIEDQDLRERHLGDLQGLVYREAAKICPDAHKALASHKPDLEIPVVKLALIRWLRAVVILPPNSLVCSETILHNDGILIYGHGLPSTSGQGLVVEKVLINFTNAAQLYCKELVGNIKLAAWKNLIIGQRVVVVSHGGVIRALYKRACPDNKSGGKVLNTSVSIFQLSDAKKWILKTWGDVSHLGQTGVLETGFGGDRTSG</sequence>
<proteinExistence type="predicted"/>
<accession>A0ACC1BER2</accession>
<organism evidence="1 2">
    <name type="scientific">Pistacia atlantica</name>
    <dbReference type="NCBI Taxonomy" id="434234"/>
    <lineage>
        <taxon>Eukaryota</taxon>
        <taxon>Viridiplantae</taxon>
        <taxon>Streptophyta</taxon>
        <taxon>Embryophyta</taxon>
        <taxon>Tracheophyta</taxon>
        <taxon>Spermatophyta</taxon>
        <taxon>Magnoliopsida</taxon>
        <taxon>eudicotyledons</taxon>
        <taxon>Gunneridae</taxon>
        <taxon>Pentapetalae</taxon>
        <taxon>rosids</taxon>
        <taxon>malvids</taxon>
        <taxon>Sapindales</taxon>
        <taxon>Anacardiaceae</taxon>
        <taxon>Pistacia</taxon>
    </lineage>
</organism>
<comment type="caution">
    <text evidence="1">The sequence shown here is derived from an EMBL/GenBank/DDBJ whole genome shotgun (WGS) entry which is preliminary data.</text>
</comment>